<proteinExistence type="predicted"/>
<sequence length="616" mass="74371">MFNVSSLIYFGNNTSIKKSIAGDVYIYTSKKKKKNQYSEPSLIHDINQNKEINNYHDNNNHDDNIGEYNCNENNKWERYYCFIKANIFYIYKLRGDYKPHVIFLLEGNEIKNVNYYIAIKNKIIQELDEFQIGENEDLIQIKIIQENKEDTYIFYIRDIGTYKKWMNILKRSNFLYIYNSINTINEENEEIKKQLENTKRLNDIEIKNKDIHIKELKCQINSLKDAVEDIRTKNKRLQIAAEVNVKSADEYLQKKMNEMEFMQNEIGIKMEENKNLREKIQKTTEECYKKSKVLNELEIEKNSLEKKMKDIMLTLEEACSDPERLTLINYNTNERYQKIVLNNKNLKKEINKMNERFYELEDRYKEKIKTIKEIVEIGDIFDYLHKLILLCQTKIKYYEQAYKYNEEEEKEIINSIQYMIKETKISEAHARICYITHRSKILEERLTYYTTHKIPSDYFYFACTTLRRLGWIFGEIEILSSLNHNQNNVYSIYSYVDNMNVIPMREQIFFNEGLEGRNNYKIVNDVDIYTIPRKMCPYQQMQLCENKYNYIKIKLNDLKKDFNIFKKKTKPQNASIISDLQWADMKKNAYQRLERNILLIEKKVEDEDDLQVHEMY</sequence>
<dbReference type="SUPFAM" id="SSF50729">
    <property type="entry name" value="PH domain-like"/>
    <property type="match status" value="1"/>
</dbReference>
<name>A0A024VNJ9_PLAFA</name>
<dbReference type="EMBL" id="KI927965">
    <property type="protein sequence ID" value="ETW29461.1"/>
    <property type="molecule type" value="Genomic_DNA"/>
</dbReference>
<gene>
    <name evidence="2" type="ORF">PFFCH_03113</name>
</gene>
<dbReference type="SMR" id="A0A024VNJ9"/>
<dbReference type="Gene3D" id="2.30.29.30">
    <property type="entry name" value="Pleckstrin-homology domain (PH domain)/Phosphotyrosine-binding domain (PTB)"/>
    <property type="match status" value="1"/>
</dbReference>
<organism evidence="2 3">
    <name type="scientific">Plasmodium falciparum FCH/4</name>
    <dbReference type="NCBI Taxonomy" id="1036724"/>
    <lineage>
        <taxon>Eukaryota</taxon>
        <taxon>Sar</taxon>
        <taxon>Alveolata</taxon>
        <taxon>Apicomplexa</taxon>
        <taxon>Aconoidasida</taxon>
        <taxon>Haemosporida</taxon>
        <taxon>Plasmodiidae</taxon>
        <taxon>Plasmodium</taxon>
        <taxon>Plasmodium (Laverania)</taxon>
    </lineage>
</organism>
<protein>
    <recommendedName>
        <fullName evidence="4">PH domain-containing protein</fullName>
    </recommendedName>
</protein>
<dbReference type="Proteomes" id="UP000030656">
    <property type="component" value="Unassembled WGS sequence"/>
</dbReference>
<accession>A0A024VNJ9</accession>
<reference evidence="2 3" key="1">
    <citation type="submission" date="2013-02" db="EMBL/GenBank/DDBJ databases">
        <title>The Genome Annotation of Plasmodium falciparum FCH/4.</title>
        <authorList>
            <consortium name="The Broad Institute Genome Sequencing Platform"/>
            <consortium name="The Broad Institute Genome Sequencing Center for Infectious Disease"/>
            <person name="Neafsey D."/>
            <person name="Hoffman S."/>
            <person name="Volkman S."/>
            <person name="Rosenthal P."/>
            <person name="Walker B."/>
            <person name="Young S.K."/>
            <person name="Zeng Q."/>
            <person name="Gargeya S."/>
            <person name="Fitzgerald M."/>
            <person name="Haas B."/>
            <person name="Abouelleil A."/>
            <person name="Allen A.W."/>
            <person name="Alvarado L."/>
            <person name="Arachchi H.M."/>
            <person name="Berlin A.M."/>
            <person name="Chapman S.B."/>
            <person name="Gainer-Dewar J."/>
            <person name="Goldberg J."/>
            <person name="Griggs A."/>
            <person name="Gujja S."/>
            <person name="Hansen M."/>
            <person name="Howarth C."/>
            <person name="Imamovic A."/>
            <person name="Ireland A."/>
            <person name="Larimer J."/>
            <person name="McCowan C."/>
            <person name="Murphy C."/>
            <person name="Pearson M."/>
            <person name="Poon T.W."/>
            <person name="Priest M."/>
            <person name="Roberts A."/>
            <person name="Saif S."/>
            <person name="Shea T."/>
            <person name="Sisk P."/>
            <person name="Sykes S."/>
            <person name="Wortman J."/>
            <person name="Nusbaum C."/>
            <person name="Birren B."/>
        </authorList>
    </citation>
    <scope>NUCLEOTIDE SEQUENCE [LARGE SCALE GENOMIC DNA]</scope>
    <source>
        <strain evidence="2 3">FCH/4</strain>
    </source>
</reference>
<feature type="coiled-coil region" evidence="1">
    <location>
        <begin position="181"/>
        <end position="363"/>
    </location>
</feature>
<dbReference type="InterPro" id="IPR011993">
    <property type="entry name" value="PH-like_dom_sf"/>
</dbReference>
<evidence type="ECO:0000313" key="2">
    <source>
        <dbReference type="EMBL" id="ETW29461.1"/>
    </source>
</evidence>
<evidence type="ECO:0000256" key="1">
    <source>
        <dbReference type="SAM" id="Coils"/>
    </source>
</evidence>
<evidence type="ECO:0000313" key="3">
    <source>
        <dbReference type="Proteomes" id="UP000030656"/>
    </source>
</evidence>
<feature type="coiled-coil region" evidence="1">
    <location>
        <begin position="583"/>
        <end position="610"/>
    </location>
</feature>
<evidence type="ECO:0008006" key="4">
    <source>
        <dbReference type="Google" id="ProtNLM"/>
    </source>
</evidence>
<dbReference type="AlphaFoldDB" id="A0A024VNJ9"/>
<keyword evidence="1" id="KW-0175">Coiled coil</keyword>
<dbReference type="OrthoDB" id="363951at2759"/>
<reference evidence="2 3" key="2">
    <citation type="submission" date="2013-02" db="EMBL/GenBank/DDBJ databases">
        <title>The Genome Sequence of Plasmodium falciparum FCH/4.</title>
        <authorList>
            <consortium name="The Broad Institute Genome Sequencing Platform"/>
            <consortium name="The Broad Institute Genome Sequencing Center for Infectious Disease"/>
            <person name="Neafsey D."/>
            <person name="Cheeseman I."/>
            <person name="Volkman S."/>
            <person name="Adams J."/>
            <person name="Walker B."/>
            <person name="Young S.K."/>
            <person name="Zeng Q."/>
            <person name="Gargeya S."/>
            <person name="Fitzgerald M."/>
            <person name="Haas B."/>
            <person name="Abouelleil A."/>
            <person name="Alvarado L."/>
            <person name="Arachchi H.M."/>
            <person name="Berlin A.M."/>
            <person name="Chapman S.B."/>
            <person name="Dewar J."/>
            <person name="Goldberg J."/>
            <person name="Griggs A."/>
            <person name="Gujja S."/>
            <person name="Hansen M."/>
            <person name="Howarth C."/>
            <person name="Imamovic A."/>
            <person name="Larimer J."/>
            <person name="McCowan C."/>
            <person name="Murphy C."/>
            <person name="Neiman D."/>
            <person name="Pearson M."/>
            <person name="Priest M."/>
            <person name="Roberts A."/>
            <person name="Saif S."/>
            <person name="Shea T."/>
            <person name="Sisk P."/>
            <person name="Sykes S."/>
            <person name="Wortman J."/>
            <person name="Nusbaum C."/>
            <person name="Birren B."/>
        </authorList>
    </citation>
    <scope>NUCLEOTIDE SEQUENCE [LARGE SCALE GENOMIC DNA]</scope>
    <source>
        <strain evidence="2 3">FCH/4</strain>
    </source>
</reference>